<keyword evidence="19" id="KW-1185">Reference proteome</keyword>
<dbReference type="GO" id="GO:0061630">
    <property type="term" value="F:ubiquitin protein ligase activity"/>
    <property type="evidence" value="ECO:0007669"/>
    <property type="project" value="UniProtKB-EC"/>
</dbReference>
<dbReference type="InterPro" id="IPR013083">
    <property type="entry name" value="Znf_RING/FYVE/PHD"/>
</dbReference>
<dbReference type="OrthoDB" id="8062037at2759"/>
<comment type="catalytic activity">
    <reaction evidence="1">
        <text>S-ubiquitinyl-[E2 ubiquitin-conjugating enzyme]-L-cysteine + [acceptor protein]-L-lysine = [E2 ubiquitin-conjugating enzyme]-L-cysteine + N(6)-ubiquitinyl-[acceptor protein]-L-lysine.</text>
        <dbReference type="EC" id="2.3.2.27"/>
    </reaction>
</comment>
<sequence length="235" mass="25374">MAQIIPMTKELTLLVLSLILSPPFVNAEGGSPSASCAAALIVVPTLMLFLLAAYIRRFGSGCLGAATYGHRDAVVDAAEKWLPAVAVEALPSIQLSEITMRKLGHIELECAVCLIEFKDDDILSLLPDCCHVFHSDCIKPWLASHVTCPVCRANLEKVSGATKSTVLDRISRTLLNPSDHHPTVEIEGSSIPTTSPVCTRGNVRSHSTGELVVHVAEDTTRAMPKETCPKRTMRH</sequence>
<keyword evidence="11 15" id="KW-1133">Transmembrane helix</keyword>
<feature type="domain" description="RING-type" evidence="17">
    <location>
        <begin position="110"/>
        <end position="152"/>
    </location>
</feature>
<keyword evidence="12 15" id="KW-0472">Membrane</keyword>
<evidence type="ECO:0000256" key="16">
    <source>
        <dbReference type="SAM" id="SignalP"/>
    </source>
</evidence>
<evidence type="ECO:0000256" key="8">
    <source>
        <dbReference type="ARBA" id="ARBA00022771"/>
    </source>
</evidence>
<evidence type="ECO:0000256" key="9">
    <source>
        <dbReference type="ARBA" id="ARBA00022786"/>
    </source>
</evidence>
<evidence type="ECO:0000256" key="13">
    <source>
        <dbReference type="ARBA" id="ARBA00024209"/>
    </source>
</evidence>
<evidence type="ECO:0000256" key="15">
    <source>
        <dbReference type="SAM" id="Phobius"/>
    </source>
</evidence>
<evidence type="ECO:0000313" key="18">
    <source>
        <dbReference type="EMBL" id="KAJ8426637.1"/>
    </source>
</evidence>
<keyword evidence="10" id="KW-0862">Zinc</keyword>
<keyword evidence="6 15" id="KW-0812">Transmembrane</keyword>
<evidence type="ECO:0000256" key="7">
    <source>
        <dbReference type="ARBA" id="ARBA00022723"/>
    </source>
</evidence>
<evidence type="ECO:0000313" key="19">
    <source>
        <dbReference type="Proteomes" id="UP001153076"/>
    </source>
</evidence>
<evidence type="ECO:0000256" key="3">
    <source>
        <dbReference type="ARBA" id="ARBA00004906"/>
    </source>
</evidence>
<keyword evidence="8 14" id="KW-0863">Zinc-finger</keyword>
<keyword evidence="5" id="KW-0808">Transferase</keyword>
<gene>
    <name evidence="18" type="ORF">Cgig2_029821</name>
</gene>
<comment type="caution">
    <text evidence="18">The sequence shown here is derived from an EMBL/GenBank/DDBJ whole genome shotgun (WGS) entry which is preliminary data.</text>
</comment>
<dbReference type="FunFam" id="3.30.40.10:FF:000187">
    <property type="entry name" value="E3 ubiquitin-protein ligase ATL6"/>
    <property type="match status" value="1"/>
</dbReference>
<evidence type="ECO:0000256" key="4">
    <source>
        <dbReference type="ARBA" id="ARBA00012483"/>
    </source>
</evidence>
<evidence type="ECO:0000256" key="6">
    <source>
        <dbReference type="ARBA" id="ARBA00022692"/>
    </source>
</evidence>
<name>A0A9Q1GS17_9CARY</name>
<evidence type="ECO:0000256" key="1">
    <source>
        <dbReference type="ARBA" id="ARBA00000900"/>
    </source>
</evidence>
<dbReference type="SUPFAM" id="SSF57850">
    <property type="entry name" value="RING/U-box"/>
    <property type="match status" value="1"/>
</dbReference>
<feature type="chain" id="PRO_5040286665" description="RING-type E3 ubiquitin transferase" evidence="16">
    <location>
        <begin position="28"/>
        <end position="235"/>
    </location>
</feature>
<organism evidence="18 19">
    <name type="scientific">Carnegiea gigantea</name>
    <dbReference type="NCBI Taxonomy" id="171969"/>
    <lineage>
        <taxon>Eukaryota</taxon>
        <taxon>Viridiplantae</taxon>
        <taxon>Streptophyta</taxon>
        <taxon>Embryophyta</taxon>
        <taxon>Tracheophyta</taxon>
        <taxon>Spermatophyta</taxon>
        <taxon>Magnoliopsida</taxon>
        <taxon>eudicotyledons</taxon>
        <taxon>Gunneridae</taxon>
        <taxon>Pentapetalae</taxon>
        <taxon>Caryophyllales</taxon>
        <taxon>Cactineae</taxon>
        <taxon>Cactaceae</taxon>
        <taxon>Cactoideae</taxon>
        <taxon>Echinocereeae</taxon>
        <taxon>Carnegiea</taxon>
    </lineage>
</organism>
<accession>A0A9Q1GS17</accession>
<evidence type="ECO:0000256" key="12">
    <source>
        <dbReference type="ARBA" id="ARBA00023136"/>
    </source>
</evidence>
<dbReference type="PROSITE" id="PS50089">
    <property type="entry name" value="ZF_RING_2"/>
    <property type="match status" value="1"/>
</dbReference>
<dbReference type="PANTHER" id="PTHR14155:SF627">
    <property type="entry name" value="OS06G0192800 PROTEIN"/>
    <property type="match status" value="1"/>
</dbReference>
<feature type="signal peptide" evidence="16">
    <location>
        <begin position="1"/>
        <end position="27"/>
    </location>
</feature>
<dbReference type="EMBL" id="JAKOGI010001257">
    <property type="protein sequence ID" value="KAJ8426637.1"/>
    <property type="molecule type" value="Genomic_DNA"/>
</dbReference>
<evidence type="ECO:0000256" key="11">
    <source>
        <dbReference type="ARBA" id="ARBA00022989"/>
    </source>
</evidence>
<evidence type="ECO:0000256" key="10">
    <source>
        <dbReference type="ARBA" id="ARBA00022833"/>
    </source>
</evidence>
<dbReference type="InterPro" id="IPR001841">
    <property type="entry name" value="Znf_RING"/>
</dbReference>
<keyword evidence="9" id="KW-0833">Ubl conjugation pathway</keyword>
<comment type="pathway">
    <text evidence="3">Protein modification; protein ubiquitination.</text>
</comment>
<comment type="similarity">
    <text evidence="13">Belongs to the RING-type zinc finger family. ATL subfamily.</text>
</comment>
<keyword evidence="7" id="KW-0479">Metal-binding</keyword>
<dbReference type="AlphaFoldDB" id="A0A9Q1GS17"/>
<protein>
    <recommendedName>
        <fullName evidence="4">RING-type E3 ubiquitin transferase</fullName>
        <ecNumber evidence="4">2.3.2.27</ecNumber>
    </recommendedName>
</protein>
<dbReference type="PANTHER" id="PTHR14155">
    <property type="entry name" value="RING FINGER DOMAIN-CONTAINING"/>
    <property type="match status" value="1"/>
</dbReference>
<dbReference type="Proteomes" id="UP001153076">
    <property type="component" value="Unassembled WGS sequence"/>
</dbReference>
<proteinExistence type="inferred from homology"/>
<dbReference type="GO" id="GO:0016020">
    <property type="term" value="C:membrane"/>
    <property type="evidence" value="ECO:0007669"/>
    <property type="project" value="UniProtKB-SubCell"/>
</dbReference>
<dbReference type="Pfam" id="PF13639">
    <property type="entry name" value="zf-RING_2"/>
    <property type="match status" value="1"/>
</dbReference>
<evidence type="ECO:0000256" key="14">
    <source>
        <dbReference type="PROSITE-ProRule" id="PRU00175"/>
    </source>
</evidence>
<dbReference type="SMART" id="SM00184">
    <property type="entry name" value="RING"/>
    <property type="match status" value="1"/>
</dbReference>
<evidence type="ECO:0000259" key="17">
    <source>
        <dbReference type="PROSITE" id="PS50089"/>
    </source>
</evidence>
<dbReference type="Gene3D" id="3.30.40.10">
    <property type="entry name" value="Zinc/RING finger domain, C3HC4 (zinc finger)"/>
    <property type="match status" value="1"/>
</dbReference>
<keyword evidence="16" id="KW-0732">Signal</keyword>
<evidence type="ECO:0000256" key="2">
    <source>
        <dbReference type="ARBA" id="ARBA00004167"/>
    </source>
</evidence>
<comment type="subcellular location">
    <subcellularLocation>
        <location evidence="2">Membrane</location>
        <topology evidence="2">Single-pass membrane protein</topology>
    </subcellularLocation>
</comment>
<dbReference type="InterPro" id="IPR053238">
    <property type="entry name" value="RING-H2_zinc_finger"/>
</dbReference>
<reference evidence="18" key="1">
    <citation type="submission" date="2022-04" db="EMBL/GenBank/DDBJ databases">
        <title>Carnegiea gigantea Genome sequencing and assembly v2.</title>
        <authorList>
            <person name="Copetti D."/>
            <person name="Sanderson M.J."/>
            <person name="Burquez A."/>
            <person name="Wojciechowski M.F."/>
        </authorList>
    </citation>
    <scope>NUCLEOTIDE SEQUENCE</scope>
    <source>
        <strain evidence="18">SGP5-SGP5p</strain>
        <tissue evidence="18">Aerial part</tissue>
    </source>
</reference>
<dbReference type="CDD" id="cd16454">
    <property type="entry name" value="RING-H2_PA-TM-RING"/>
    <property type="match status" value="1"/>
</dbReference>
<dbReference type="EC" id="2.3.2.27" evidence="4"/>
<evidence type="ECO:0000256" key="5">
    <source>
        <dbReference type="ARBA" id="ARBA00022679"/>
    </source>
</evidence>
<dbReference type="GO" id="GO:0008270">
    <property type="term" value="F:zinc ion binding"/>
    <property type="evidence" value="ECO:0007669"/>
    <property type="project" value="UniProtKB-KW"/>
</dbReference>
<feature type="transmembrane region" description="Helical" evidence="15">
    <location>
        <begin position="37"/>
        <end position="55"/>
    </location>
</feature>